<dbReference type="GO" id="GO:0000977">
    <property type="term" value="F:RNA polymerase II transcription regulatory region sequence-specific DNA binding"/>
    <property type="evidence" value="ECO:0007669"/>
    <property type="project" value="TreeGrafter"/>
</dbReference>
<dbReference type="GO" id="GO:0005634">
    <property type="term" value="C:nucleus"/>
    <property type="evidence" value="ECO:0007669"/>
    <property type="project" value="UniProtKB-SubCell"/>
</dbReference>
<evidence type="ECO:0000256" key="7">
    <source>
        <dbReference type="SAM" id="MobiDB-lite"/>
    </source>
</evidence>
<dbReference type="PROSITE" id="PS50071">
    <property type="entry name" value="HOMEOBOX_2"/>
    <property type="match status" value="1"/>
</dbReference>
<evidence type="ECO:0000256" key="6">
    <source>
        <dbReference type="RuleBase" id="RU000682"/>
    </source>
</evidence>
<dbReference type="InterPro" id="IPR001356">
    <property type="entry name" value="HD"/>
</dbReference>
<evidence type="ECO:0000256" key="5">
    <source>
        <dbReference type="PROSITE-ProRule" id="PRU00108"/>
    </source>
</evidence>
<dbReference type="FunFam" id="1.10.10.60:FF:000360">
    <property type="entry name" value="Gastrulation brain homeobox"/>
    <property type="match status" value="1"/>
</dbReference>
<dbReference type="Proteomes" id="UP001347796">
    <property type="component" value="Unassembled WGS sequence"/>
</dbReference>
<keyword evidence="4 5" id="KW-0539">Nucleus</keyword>
<evidence type="ECO:0000313" key="9">
    <source>
        <dbReference type="EMBL" id="KAK6182100.1"/>
    </source>
</evidence>
<dbReference type="InterPro" id="IPR017970">
    <property type="entry name" value="Homeobox_CS"/>
</dbReference>
<proteinExistence type="predicted"/>
<dbReference type="GO" id="GO:0000981">
    <property type="term" value="F:DNA-binding transcription factor activity, RNA polymerase II-specific"/>
    <property type="evidence" value="ECO:0007669"/>
    <property type="project" value="InterPro"/>
</dbReference>
<evidence type="ECO:0000256" key="1">
    <source>
        <dbReference type="ARBA" id="ARBA00004123"/>
    </source>
</evidence>
<protein>
    <recommendedName>
        <fullName evidence="8">Homeobox domain-containing protein</fullName>
    </recommendedName>
</protein>
<dbReference type="PROSITE" id="PS00027">
    <property type="entry name" value="HOMEOBOX_1"/>
    <property type="match status" value="1"/>
</dbReference>
<sequence>MHRPMYSSFSIDALMAPQPRLHPPFYYPGYMFMPPSALSQNGLPDPRSVASLPLTHPMFSQAHILPHHPGAEYLFNPGLQLSGSLRTGKDSPLSGIVPKPGALNAERSVSASPVNSDGEDDMMDRHRGSPSPGQSKHDERMRESLNDRETGSVSPDLNDSVSEDQSFDQDMNSGGSGKSRRRRTAFTSEQLLELEKEFHSKKYLSLTERSHIAHVLKLSEVQVKIWFQNRRAKWKRVKAGLAHTRTNQDGGANKPKIVVPIPVHVNRIAIRSQHQQYEKTNSCRPMV</sequence>
<evidence type="ECO:0000256" key="4">
    <source>
        <dbReference type="ARBA" id="ARBA00023242"/>
    </source>
</evidence>
<dbReference type="AlphaFoldDB" id="A0AAN8Q3S9"/>
<dbReference type="GO" id="GO:0051960">
    <property type="term" value="P:regulation of nervous system development"/>
    <property type="evidence" value="ECO:0007669"/>
    <property type="project" value="TreeGrafter"/>
</dbReference>
<dbReference type="EMBL" id="JAZGQO010000007">
    <property type="protein sequence ID" value="KAK6182100.1"/>
    <property type="molecule type" value="Genomic_DNA"/>
</dbReference>
<dbReference type="PANTHER" id="PTHR24334">
    <property type="entry name" value="HOMEOBOX PROTEIN GBX"/>
    <property type="match status" value="1"/>
</dbReference>
<reference evidence="9 10" key="1">
    <citation type="submission" date="2024-01" db="EMBL/GenBank/DDBJ databases">
        <title>The genome of the rayed Mediterranean limpet Patella caerulea (Linnaeus, 1758).</title>
        <authorList>
            <person name="Anh-Thu Weber A."/>
            <person name="Halstead-Nussloch G."/>
        </authorList>
    </citation>
    <scope>NUCLEOTIDE SEQUENCE [LARGE SCALE GENOMIC DNA]</scope>
    <source>
        <strain evidence="9">AATW-2023a</strain>
        <tissue evidence="9">Whole specimen</tissue>
    </source>
</reference>
<feature type="compositionally biased region" description="Polar residues" evidence="7">
    <location>
        <begin position="151"/>
        <end position="160"/>
    </location>
</feature>
<dbReference type="InterPro" id="IPR042982">
    <property type="entry name" value="GBX-1/2"/>
</dbReference>
<evidence type="ECO:0000313" key="10">
    <source>
        <dbReference type="Proteomes" id="UP001347796"/>
    </source>
</evidence>
<keyword evidence="10" id="KW-1185">Reference proteome</keyword>
<evidence type="ECO:0000256" key="3">
    <source>
        <dbReference type="ARBA" id="ARBA00023155"/>
    </source>
</evidence>
<keyword evidence="2 5" id="KW-0238">DNA-binding</keyword>
<feature type="region of interest" description="Disordered" evidence="7">
    <location>
        <begin position="86"/>
        <end position="184"/>
    </location>
</feature>
<dbReference type="PANTHER" id="PTHR24334:SF0">
    <property type="entry name" value="HOMEOBOX PROTEIN UNPLUGGED"/>
    <property type="match status" value="1"/>
</dbReference>
<dbReference type="InterPro" id="IPR009057">
    <property type="entry name" value="Homeodomain-like_sf"/>
</dbReference>
<comment type="subcellular location">
    <subcellularLocation>
        <location evidence="1 5 6">Nucleus</location>
    </subcellularLocation>
</comment>
<dbReference type="CDD" id="cd00086">
    <property type="entry name" value="homeodomain"/>
    <property type="match status" value="1"/>
</dbReference>
<name>A0AAN8Q3S9_PATCE</name>
<dbReference type="InterPro" id="IPR020479">
    <property type="entry name" value="HD_metazoa"/>
</dbReference>
<dbReference type="Pfam" id="PF00046">
    <property type="entry name" value="Homeodomain"/>
    <property type="match status" value="1"/>
</dbReference>
<feature type="domain" description="Homeobox" evidence="8">
    <location>
        <begin position="177"/>
        <end position="237"/>
    </location>
</feature>
<feature type="compositionally biased region" description="Basic and acidic residues" evidence="7">
    <location>
        <begin position="135"/>
        <end position="150"/>
    </location>
</feature>
<evidence type="ECO:0000259" key="8">
    <source>
        <dbReference type="PROSITE" id="PS50071"/>
    </source>
</evidence>
<dbReference type="PRINTS" id="PR00024">
    <property type="entry name" value="HOMEOBOX"/>
</dbReference>
<dbReference type="SMART" id="SM00389">
    <property type="entry name" value="HOX"/>
    <property type="match status" value="1"/>
</dbReference>
<dbReference type="SUPFAM" id="SSF46689">
    <property type="entry name" value="Homeodomain-like"/>
    <property type="match status" value="1"/>
</dbReference>
<organism evidence="9 10">
    <name type="scientific">Patella caerulea</name>
    <name type="common">Rayed Mediterranean limpet</name>
    <dbReference type="NCBI Taxonomy" id="87958"/>
    <lineage>
        <taxon>Eukaryota</taxon>
        <taxon>Metazoa</taxon>
        <taxon>Spiralia</taxon>
        <taxon>Lophotrochozoa</taxon>
        <taxon>Mollusca</taxon>
        <taxon>Gastropoda</taxon>
        <taxon>Patellogastropoda</taxon>
        <taxon>Patelloidea</taxon>
        <taxon>Patellidae</taxon>
        <taxon>Patella</taxon>
    </lineage>
</organism>
<evidence type="ECO:0000256" key="2">
    <source>
        <dbReference type="ARBA" id="ARBA00023125"/>
    </source>
</evidence>
<feature type="DNA-binding region" description="Homeobox" evidence="5">
    <location>
        <begin position="179"/>
        <end position="238"/>
    </location>
</feature>
<dbReference type="Gene3D" id="1.10.10.60">
    <property type="entry name" value="Homeodomain-like"/>
    <property type="match status" value="1"/>
</dbReference>
<gene>
    <name evidence="9" type="ORF">SNE40_009862</name>
</gene>
<keyword evidence="3 5" id="KW-0371">Homeobox</keyword>
<comment type="caution">
    <text evidence="9">The sequence shown here is derived from an EMBL/GenBank/DDBJ whole genome shotgun (WGS) entry which is preliminary data.</text>
</comment>
<accession>A0AAN8Q3S9</accession>